<dbReference type="AlphaFoldDB" id="A0A2P5B2Z6"/>
<accession>A0A2P5B2Z6</accession>
<dbReference type="Proteomes" id="UP000237105">
    <property type="component" value="Unassembled WGS sequence"/>
</dbReference>
<dbReference type="EMBL" id="JXTB01000377">
    <property type="protein sequence ID" value="PON43125.1"/>
    <property type="molecule type" value="Genomic_DNA"/>
</dbReference>
<feature type="region of interest" description="Disordered" evidence="1">
    <location>
        <begin position="1"/>
        <end position="25"/>
    </location>
</feature>
<evidence type="ECO:0000256" key="1">
    <source>
        <dbReference type="SAM" id="MobiDB-lite"/>
    </source>
</evidence>
<comment type="caution">
    <text evidence="2">The sequence shown here is derived from an EMBL/GenBank/DDBJ whole genome shotgun (WGS) entry which is preliminary data.</text>
</comment>
<organism evidence="2 3">
    <name type="scientific">Parasponia andersonii</name>
    <name type="common">Sponia andersonii</name>
    <dbReference type="NCBI Taxonomy" id="3476"/>
    <lineage>
        <taxon>Eukaryota</taxon>
        <taxon>Viridiplantae</taxon>
        <taxon>Streptophyta</taxon>
        <taxon>Embryophyta</taxon>
        <taxon>Tracheophyta</taxon>
        <taxon>Spermatophyta</taxon>
        <taxon>Magnoliopsida</taxon>
        <taxon>eudicotyledons</taxon>
        <taxon>Gunneridae</taxon>
        <taxon>Pentapetalae</taxon>
        <taxon>rosids</taxon>
        <taxon>fabids</taxon>
        <taxon>Rosales</taxon>
        <taxon>Cannabaceae</taxon>
        <taxon>Parasponia</taxon>
    </lineage>
</organism>
<evidence type="ECO:0000313" key="2">
    <source>
        <dbReference type="EMBL" id="PON43125.1"/>
    </source>
</evidence>
<gene>
    <name evidence="2" type="ORF">PanWU01x14_276770</name>
</gene>
<feature type="compositionally biased region" description="Polar residues" evidence="1">
    <location>
        <begin position="1"/>
        <end position="22"/>
    </location>
</feature>
<evidence type="ECO:0000313" key="3">
    <source>
        <dbReference type="Proteomes" id="UP000237105"/>
    </source>
</evidence>
<keyword evidence="3" id="KW-1185">Reference proteome</keyword>
<reference evidence="3" key="1">
    <citation type="submission" date="2016-06" db="EMBL/GenBank/DDBJ databases">
        <title>Parallel loss of symbiosis genes in relatives of nitrogen-fixing non-legume Parasponia.</title>
        <authorList>
            <person name="Van Velzen R."/>
            <person name="Holmer R."/>
            <person name="Bu F."/>
            <person name="Rutten L."/>
            <person name="Van Zeijl A."/>
            <person name="Liu W."/>
            <person name="Santuari L."/>
            <person name="Cao Q."/>
            <person name="Sharma T."/>
            <person name="Shen D."/>
            <person name="Roswanjaya Y."/>
            <person name="Wardhani T."/>
            <person name="Kalhor M.S."/>
            <person name="Jansen J."/>
            <person name="Van den Hoogen J."/>
            <person name="Gungor B."/>
            <person name="Hartog M."/>
            <person name="Hontelez J."/>
            <person name="Verver J."/>
            <person name="Yang W.-C."/>
            <person name="Schijlen E."/>
            <person name="Repin R."/>
            <person name="Schilthuizen M."/>
            <person name="Schranz E."/>
            <person name="Heidstra R."/>
            <person name="Miyata K."/>
            <person name="Fedorova E."/>
            <person name="Kohlen W."/>
            <person name="Bisseling T."/>
            <person name="Smit S."/>
            <person name="Geurts R."/>
        </authorList>
    </citation>
    <scope>NUCLEOTIDE SEQUENCE [LARGE SCALE GENOMIC DNA]</scope>
    <source>
        <strain evidence="3">cv. WU1-14</strain>
    </source>
</reference>
<proteinExistence type="predicted"/>
<name>A0A2P5B2Z6_PARAD</name>
<protein>
    <submittedName>
        <fullName evidence="2">Uncharacterized protein</fullName>
    </submittedName>
</protein>
<sequence length="107" mass="11982">EPLFPTKSSNPSSQETSFQSHLSSHRNWTHCFRQRSTPSRISSGTRVSSRQRFCEAIIGPEGLELIAHSGIARNEVILELQSVLEKVGWPVLDWSTLKETLISSSDC</sequence>
<feature type="non-terminal residue" evidence="2">
    <location>
        <position position="1"/>
    </location>
</feature>